<dbReference type="GO" id="GO:0005737">
    <property type="term" value="C:cytoplasm"/>
    <property type="evidence" value="ECO:0007669"/>
    <property type="project" value="UniProtKB-ARBA"/>
</dbReference>
<dbReference type="EMBL" id="CP074694">
    <property type="protein sequence ID" value="QVL31898.1"/>
    <property type="molecule type" value="Genomic_DNA"/>
</dbReference>
<reference evidence="16" key="1">
    <citation type="submission" date="2021-05" db="EMBL/GenBank/DDBJ databases">
        <title>Complete genome sequence of the cellulolytic planctomycete Telmatocola sphagniphila SP2T and characterization of the first cellulase from planctomycetes.</title>
        <authorList>
            <person name="Rakitin A.L."/>
            <person name="Beletsky A.V."/>
            <person name="Naumoff D.G."/>
            <person name="Kulichevskaya I.S."/>
            <person name="Mardanov A.V."/>
            <person name="Ravin N.V."/>
            <person name="Dedysh S.N."/>
        </authorList>
    </citation>
    <scope>NUCLEOTIDE SEQUENCE</scope>
    <source>
        <strain evidence="16">SP2T</strain>
    </source>
</reference>
<dbReference type="Pfam" id="PF02702">
    <property type="entry name" value="KdpD"/>
    <property type="match status" value="1"/>
</dbReference>
<dbReference type="InterPro" id="IPR003661">
    <property type="entry name" value="HisK_dim/P_dom"/>
</dbReference>
<dbReference type="SUPFAM" id="SSF55874">
    <property type="entry name" value="ATPase domain of HSP90 chaperone/DNA topoisomerase II/histidine kinase"/>
    <property type="match status" value="1"/>
</dbReference>
<dbReference type="Pfam" id="PF13493">
    <property type="entry name" value="DUF4118"/>
    <property type="match status" value="1"/>
</dbReference>
<dbReference type="InterPro" id="IPR003018">
    <property type="entry name" value="GAF"/>
</dbReference>
<evidence type="ECO:0000256" key="7">
    <source>
        <dbReference type="ARBA" id="ARBA00022741"/>
    </source>
</evidence>
<dbReference type="Gene3D" id="3.30.565.10">
    <property type="entry name" value="Histidine kinase-like ATPase, C-terminal domain"/>
    <property type="match status" value="1"/>
</dbReference>
<evidence type="ECO:0000256" key="12">
    <source>
        <dbReference type="ARBA" id="ARBA00023136"/>
    </source>
</evidence>
<evidence type="ECO:0000256" key="10">
    <source>
        <dbReference type="ARBA" id="ARBA00022989"/>
    </source>
</evidence>
<keyword evidence="8 16" id="KW-0418">Kinase</keyword>
<dbReference type="InterPro" id="IPR025201">
    <property type="entry name" value="KdpD_TM"/>
</dbReference>
<dbReference type="InterPro" id="IPR038318">
    <property type="entry name" value="KdpD_sf"/>
</dbReference>
<dbReference type="SMART" id="SM00388">
    <property type="entry name" value="HisKA"/>
    <property type="match status" value="1"/>
</dbReference>
<evidence type="ECO:0000256" key="1">
    <source>
        <dbReference type="ARBA" id="ARBA00000085"/>
    </source>
</evidence>
<keyword evidence="10 14" id="KW-1133">Transmembrane helix</keyword>
<dbReference type="Gene3D" id="3.40.50.12370">
    <property type="match status" value="1"/>
</dbReference>
<sequence length="903" mass="99539">MPNQERPNPDQLLARVQAEEAPRTRGRLKIFFGYAAGVGKTYGMLEAARRDKADGIDVVIGYIEPHGRAETEALTEGFDKIPTRAVPYRGVVLQEFDLDAALQRHPQLILVDELAHSNAEGSRHLKRWQDVEELLEVGIDVYSTLNVQHVESLNDVIAQITGVIVRETLPDAVLEKADELELVDLTPHELVERLNAGKVYRKAQADRAIANFFQKSNLTALREMSLRLAADRLHKEVDEARKSSTAVKPWATRERFLVCVSPSPTTARLIRTTKRMAEAQGAEWIAAAVQTGETTNSATQQRVNRHLQLATQLGAETQNLIGEKVAATILDYARSRNVTRIIVGKTAQPRWRRLFHKNIVEDLLEQSGEIDIHVIRGEAESNAVPIRPAVSTPSIRWIDYFLTAVIVFVCYGACKVCAHWEVAETNLAMIFLLGVVFAATRFGRGPASFASVAAVLVFDYFFVPPLYSFTVSDAQYLLTFVVMLGIGLLISTLTTRMQGRLSASQIQERQTAALYRLTRQLSEVMGAEFLVQTAGRQLVDIFGGEIALYVRDEKEKLQIRYGAASSIGRNAINGVVADWVSSHNRIAGLGTDTLPNGTALFVPLIGSQKTVGVLGVRLEPVDNLQRPELRRLIETCASMIALSLERDQSLLEAQETEVRIQAEQLRNSLLSSVSHDLRTPLAAIAGSGSGLLNGTPPPDSEEGRELLRNMVDESMRLSRLVENLLDMTRLEAGALKPNRQWHVLEELVGSVRLRLQKELGDRPFTVTIEPNFPLLYIDGILLEQVFLNLLENAVRYSPARSPIEIEAHADGREATIRILDEGPGLPVGQEEKIFEKFFRGQVISPDGRRGVGLGLAICRGIIDAHGGKIHAQSRPSGGAEITITLPLEENPPSISTTTSGASG</sequence>
<evidence type="ECO:0000256" key="8">
    <source>
        <dbReference type="ARBA" id="ARBA00022777"/>
    </source>
</evidence>
<evidence type="ECO:0000313" key="16">
    <source>
        <dbReference type="EMBL" id="QVL31898.1"/>
    </source>
</evidence>
<dbReference type="AlphaFoldDB" id="A0A8E6EXR3"/>
<dbReference type="InterPro" id="IPR036890">
    <property type="entry name" value="HATPase_C_sf"/>
</dbReference>
<keyword evidence="5" id="KW-0808">Transferase</keyword>
<dbReference type="InterPro" id="IPR027417">
    <property type="entry name" value="P-loop_NTPase"/>
</dbReference>
<dbReference type="Pfam" id="PF02518">
    <property type="entry name" value="HATPase_c"/>
    <property type="match status" value="1"/>
</dbReference>
<dbReference type="SUPFAM" id="SSF55781">
    <property type="entry name" value="GAF domain-like"/>
    <property type="match status" value="1"/>
</dbReference>
<proteinExistence type="predicted"/>
<dbReference type="CDD" id="cd00082">
    <property type="entry name" value="HisKA"/>
    <property type="match status" value="1"/>
</dbReference>
<comment type="function">
    <text evidence="13">Member of the two-component regulatory system KdpD/KdpE involved in the regulation of the kdp operon. KdpD may function as a membrane-associated protein kinase that phosphorylates KdpE in response to environmental signals.</text>
</comment>
<keyword evidence="7" id="KW-0547">Nucleotide-binding</keyword>
<feature type="transmembrane region" description="Helical" evidence="14">
    <location>
        <begin position="449"/>
        <end position="469"/>
    </location>
</feature>
<dbReference type="FunFam" id="3.30.565.10:FF:000042">
    <property type="entry name" value="Two-component sensor histidine kinase KdpD"/>
    <property type="match status" value="1"/>
</dbReference>
<dbReference type="InterPro" id="IPR052023">
    <property type="entry name" value="Histidine_kinase_KdpD"/>
</dbReference>
<dbReference type="GO" id="GO:0005886">
    <property type="term" value="C:plasma membrane"/>
    <property type="evidence" value="ECO:0007669"/>
    <property type="project" value="TreeGrafter"/>
</dbReference>
<dbReference type="Gene3D" id="1.10.287.130">
    <property type="match status" value="1"/>
</dbReference>
<dbReference type="SMART" id="SM00387">
    <property type="entry name" value="HATPase_c"/>
    <property type="match status" value="1"/>
</dbReference>
<evidence type="ECO:0000256" key="6">
    <source>
        <dbReference type="ARBA" id="ARBA00022692"/>
    </source>
</evidence>
<keyword evidence="12 14" id="KW-0472">Membrane</keyword>
<accession>A0A8E6EXR3</accession>
<dbReference type="PANTHER" id="PTHR45569:SF1">
    <property type="entry name" value="SENSOR PROTEIN KDPD"/>
    <property type="match status" value="1"/>
</dbReference>
<feature type="transmembrane region" description="Helical" evidence="14">
    <location>
        <begin position="476"/>
        <end position="494"/>
    </location>
</feature>
<evidence type="ECO:0000256" key="11">
    <source>
        <dbReference type="ARBA" id="ARBA00023012"/>
    </source>
</evidence>
<dbReference type="InterPro" id="IPR004358">
    <property type="entry name" value="Sig_transdc_His_kin-like_C"/>
</dbReference>
<name>A0A8E6EXR3_9BACT</name>
<gene>
    <name evidence="16" type="ORF">KIH39_24175</name>
</gene>
<feature type="transmembrane region" description="Helical" evidence="14">
    <location>
        <begin position="426"/>
        <end position="443"/>
    </location>
</feature>
<dbReference type="InterPro" id="IPR003594">
    <property type="entry name" value="HATPase_dom"/>
</dbReference>
<dbReference type="EC" id="2.7.13.3" evidence="3"/>
<dbReference type="KEGG" id="tsph:KIH39_24175"/>
<evidence type="ECO:0000259" key="15">
    <source>
        <dbReference type="PROSITE" id="PS50109"/>
    </source>
</evidence>
<dbReference type="Gene3D" id="3.30.450.40">
    <property type="match status" value="1"/>
</dbReference>
<dbReference type="PANTHER" id="PTHR45569">
    <property type="entry name" value="SENSOR PROTEIN KDPD"/>
    <property type="match status" value="1"/>
</dbReference>
<dbReference type="SUPFAM" id="SSF52402">
    <property type="entry name" value="Adenine nucleotide alpha hydrolases-like"/>
    <property type="match status" value="1"/>
</dbReference>
<evidence type="ECO:0000256" key="5">
    <source>
        <dbReference type="ARBA" id="ARBA00022679"/>
    </source>
</evidence>
<protein>
    <recommendedName>
        <fullName evidence="3">histidine kinase</fullName>
        <ecNumber evidence="3">2.7.13.3</ecNumber>
    </recommendedName>
</protein>
<evidence type="ECO:0000256" key="9">
    <source>
        <dbReference type="ARBA" id="ARBA00022840"/>
    </source>
</evidence>
<organism evidence="16 17">
    <name type="scientific">Telmatocola sphagniphila</name>
    <dbReference type="NCBI Taxonomy" id="1123043"/>
    <lineage>
        <taxon>Bacteria</taxon>
        <taxon>Pseudomonadati</taxon>
        <taxon>Planctomycetota</taxon>
        <taxon>Planctomycetia</taxon>
        <taxon>Gemmatales</taxon>
        <taxon>Gemmataceae</taxon>
    </lineage>
</organism>
<dbReference type="InterPro" id="IPR005467">
    <property type="entry name" value="His_kinase_dom"/>
</dbReference>
<dbReference type="PRINTS" id="PR00344">
    <property type="entry name" value="BCTRLSENSOR"/>
</dbReference>
<comment type="subcellular location">
    <subcellularLocation>
        <location evidence="2">Membrane</location>
        <topology evidence="2">Multi-pass membrane protein</topology>
    </subcellularLocation>
</comment>
<dbReference type="Proteomes" id="UP000676194">
    <property type="component" value="Chromosome"/>
</dbReference>
<dbReference type="Gene3D" id="3.40.50.300">
    <property type="entry name" value="P-loop containing nucleotide triphosphate hydrolases"/>
    <property type="match status" value="1"/>
</dbReference>
<dbReference type="Pfam" id="PF13492">
    <property type="entry name" value="GAF_3"/>
    <property type="match status" value="1"/>
</dbReference>
<dbReference type="GO" id="GO:0000155">
    <property type="term" value="F:phosphorelay sensor kinase activity"/>
    <property type="evidence" value="ECO:0007669"/>
    <property type="project" value="InterPro"/>
</dbReference>
<dbReference type="CDD" id="cd00075">
    <property type="entry name" value="HATPase"/>
    <property type="match status" value="1"/>
</dbReference>
<keyword evidence="9" id="KW-0067">ATP-binding</keyword>
<evidence type="ECO:0000256" key="13">
    <source>
        <dbReference type="ARBA" id="ARBA00057300"/>
    </source>
</evidence>
<keyword evidence="11" id="KW-0902">Two-component regulatory system</keyword>
<dbReference type="FunFam" id="3.40.50.300:FF:000483">
    <property type="entry name" value="Sensor histidine kinase KdpD"/>
    <property type="match status" value="1"/>
</dbReference>
<evidence type="ECO:0000256" key="14">
    <source>
        <dbReference type="SAM" id="Phobius"/>
    </source>
</evidence>
<evidence type="ECO:0000256" key="4">
    <source>
        <dbReference type="ARBA" id="ARBA00022553"/>
    </source>
</evidence>
<keyword evidence="4" id="KW-0597">Phosphoprotein</keyword>
<dbReference type="Pfam" id="PF00512">
    <property type="entry name" value="HisKA"/>
    <property type="match status" value="1"/>
</dbReference>
<keyword evidence="6 14" id="KW-0812">Transmembrane</keyword>
<dbReference type="InterPro" id="IPR003852">
    <property type="entry name" value="Sig_transdc_His_kinase_KdpD_N"/>
</dbReference>
<dbReference type="GO" id="GO:0005524">
    <property type="term" value="F:ATP binding"/>
    <property type="evidence" value="ECO:0007669"/>
    <property type="project" value="UniProtKB-KW"/>
</dbReference>
<dbReference type="GO" id="GO:0042802">
    <property type="term" value="F:identical protein binding"/>
    <property type="evidence" value="ECO:0007669"/>
    <property type="project" value="UniProtKB-ARBA"/>
</dbReference>
<dbReference type="PROSITE" id="PS50109">
    <property type="entry name" value="HIS_KIN"/>
    <property type="match status" value="1"/>
</dbReference>
<dbReference type="Gene3D" id="1.20.120.620">
    <property type="entry name" value="Backbone structure of the membrane domain of e. Coli histidine kinase receptor kdpd"/>
    <property type="match status" value="1"/>
</dbReference>
<dbReference type="SUPFAM" id="SSF47384">
    <property type="entry name" value="Homodimeric domain of signal transducing histidine kinase"/>
    <property type="match status" value="1"/>
</dbReference>
<dbReference type="RefSeq" id="WP_213496331.1">
    <property type="nucleotide sequence ID" value="NZ_CP074694.1"/>
</dbReference>
<dbReference type="InterPro" id="IPR029016">
    <property type="entry name" value="GAF-like_dom_sf"/>
</dbReference>
<dbReference type="CDD" id="cd01987">
    <property type="entry name" value="USP_KdpD-like"/>
    <property type="match status" value="1"/>
</dbReference>
<evidence type="ECO:0000313" key="17">
    <source>
        <dbReference type="Proteomes" id="UP000676194"/>
    </source>
</evidence>
<keyword evidence="17" id="KW-1185">Reference proteome</keyword>
<feature type="transmembrane region" description="Helical" evidence="14">
    <location>
        <begin position="397"/>
        <end position="414"/>
    </location>
</feature>
<evidence type="ECO:0000256" key="3">
    <source>
        <dbReference type="ARBA" id="ARBA00012438"/>
    </source>
</evidence>
<evidence type="ECO:0000256" key="2">
    <source>
        <dbReference type="ARBA" id="ARBA00004141"/>
    </source>
</evidence>
<feature type="domain" description="Histidine kinase" evidence="15">
    <location>
        <begin position="672"/>
        <end position="889"/>
    </location>
</feature>
<comment type="catalytic activity">
    <reaction evidence="1">
        <text>ATP + protein L-histidine = ADP + protein N-phospho-L-histidine.</text>
        <dbReference type="EC" id="2.7.13.3"/>
    </reaction>
</comment>
<dbReference type="InterPro" id="IPR036097">
    <property type="entry name" value="HisK_dim/P_sf"/>
</dbReference>